<organism evidence="10 11">
    <name type="scientific">Enterococcus phage VEsP-1</name>
    <dbReference type="NCBI Taxonomy" id="2859528"/>
    <lineage>
        <taxon>Viruses</taxon>
        <taxon>Duplodnaviria</taxon>
        <taxon>Heunggongvirae</taxon>
        <taxon>Uroviricota</taxon>
        <taxon>Caudoviricetes</taxon>
        <taxon>Vespunovirus</taxon>
        <taxon>Vespunovirus vesp1</taxon>
    </lineage>
</organism>
<dbReference type="SUPFAM" id="SSF56349">
    <property type="entry name" value="DNA breaking-rejoining enzymes"/>
    <property type="match status" value="1"/>
</dbReference>
<dbReference type="GO" id="GO:0016740">
    <property type="term" value="F:transferase activity"/>
    <property type="evidence" value="ECO:0007669"/>
    <property type="project" value="UniProtKB-KW"/>
</dbReference>
<evidence type="ECO:0000256" key="4">
    <source>
        <dbReference type="ARBA" id="ARBA00022801"/>
    </source>
</evidence>
<dbReference type="GO" id="GO:0015074">
    <property type="term" value="P:DNA integration"/>
    <property type="evidence" value="ECO:0007669"/>
    <property type="project" value="UniProtKB-KW"/>
</dbReference>
<dbReference type="CDD" id="cd01189">
    <property type="entry name" value="INT_ICEBs1_C_like"/>
    <property type="match status" value="1"/>
</dbReference>
<evidence type="ECO:0000256" key="5">
    <source>
        <dbReference type="ARBA" id="ARBA00022908"/>
    </source>
</evidence>
<dbReference type="Proteomes" id="UP000827317">
    <property type="component" value="Segment"/>
</dbReference>
<dbReference type="Pfam" id="PF14657">
    <property type="entry name" value="Arm-DNA-bind_4"/>
    <property type="match status" value="1"/>
</dbReference>
<keyword evidence="4" id="KW-0378">Hydrolase</keyword>
<evidence type="ECO:0000256" key="6">
    <source>
        <dbReference type="ARBA" id="ARBA00023125"/>
    </source>
</evidence>
<dbReference type="Pfam" id="PF14659">
    <property type="entry name" value="Phage_int_SAM_3"/>
    <property type="match status" value="1"/>
</dbReference>
<keyword evidence="5" id="KW-0229">DNA integration</keyword>
<dbReference type="InterPro" id="IPR004107">
    <property type="entry name" value="Integrase_SAM-like_N"/>
</dbReference>
<dbReference type="InterPro" id="IPR010998">
    <property type="entry name" value="Integrase_recombinase_N"/>
</dbReference>
<dbReference type="InterPro" id="IPR013762">
    <property type="entry name" value="Integrase-like_cat_sf"/>
</dbReference>
<dbReference type="PANTHER" id="PTHR30349:SF64">
    <property type="entry name" value="PROPHAGE INTEGRASE INTD-RELATED"/>
    <property type="match status" value="1"/>
</dbReference>
<keyword evidence="8" id="KW-1160">Virus entry into host cell</keyword>
<feature type="domain" description="Tyr recombinase" evidence="9">
    <location>
        <begin position="175"/>
        <end position="379"/>
    </location>
</feature>
<dbReference type="InterPro" id="IPR002104">
    <property type="entry name" value="Integrase_catalytic"/>
</dbReference>
<keyword evidence="6" id="KW-0238">DNA-binding</keyword>
<reference evidence="10" key="1">
    <citation type="submission" date="2021-06" db="EMBL/GenBank/DDBJ databases">
        <title>Comparison of different enterococcal bacteriophages isolated from single source.</title>
        <authorList>
            <person name="Tkachev P.V."/>
            <person name="Azarov D.V."/>
            <person name="Goncharov N.E."/>
            <person name="Goncharov A.E."/>
            <person name="Suvorov A.N."/>
        </authorList>
    </citation>
    <scope>NUCLEOTIDE SEQUENCE [LARGE SCALE GENOMIC DNA]</scope>
</reference>
<evidence type="ECO:0000256" key="8">
    <source>
        <dbReference type="ARBA" id="ARBA00023195"/>
    </source>
</evidence>
<dbReference type="PROSITE" id="PS51898">
    <property type="entry name" value="TYR_RECOMBINASE"/>
    <property type="match status" value="1"/>
</dbReference>
<keyword evidence="3" id="KW-0808">Transferase</keyword>
<evidence type="ECO:0000259" key="9">
    <source>
        <dbReference type="PROSITE" id="PS51898"/>
    </source>
</evidence>
<evidence type="ECO:0000256" key="3">
    <source>
        <dbReference type="ARBA" id="ARBA00022679"/>
    </source>
</evidence>
<dbReference type="Gene3D" id="1.10.443.10">
    <property type="entry name" value="Intergrase catalytic core"/>
    <property type="match status" value="1"/>
</dbReference>
<comment type="similarity">
    <text evidence="1">Belongs to the 'phage' integrase family.</text>
</comment>
<evidence type="ECO:0000313" key="11">
    <source>
        <dbReference type="Proteomes" id="UP000827317"/>
    </source>
</evidence>
<evidence type="ECO:0000256" key="1">
    <source>
        <dbReference type="ARBA" id="ARBA00008857"/>
    </source>
</evidence>
<dbReference type="GO" id="GO:0016787">
    <property type="term" value="F:hydrolase activity"/>
    <property type="evidence" value="ECO:0007669"/>
    <property type="project" value="UniProtKB-KW"/>
</dbReference>
<dbReference type="GO" id="GO:0075713">
    <property type="term" value="P:establishment of integrated proviral latency"/>
    <property type="evidence" value="ECO:0007669"/>
    <property type="project" value="UniProtKB-KW"/>
</dbReference>
<accession>A0AAE8BFX3</accession>
<dbReference type="Gene3D" id="1.10.150.130">
    <property type="match status" value="1"/>
</dbReference>
<keyword evidence="8" id="KW-1179">Viral genome integration</keyword>
<keyword evidence="11" id="KW-1185">Reference proteome</keyword>
<dbReference type="InterPro" id="IPR050090">
    <property type="entry name" value="Tyrosine_recombinase_XerCD"/>
</dbReference>
<evidence type="ECO:0000313" key="10">
    <source>
        <dbReference type="EMBL" id="QYI86531.1"/>
    </source>
</evidence>
<dbReference type="GO" id="GO:0044826">
    <property type="term" value="P:viral genome integration into host DNA"/>
    <property type="evidence" value="ECO:0007669"/>
    <property type="project" value="UniProtKB-KW"/>
</dbReference>
<dbReference type="EMBL" id="MZ333456">
    <property type="protein sequence ID" value="QYI86531.1"/>
    <property type="molecule type" value="Genomic_DNA"/>
</dbReference>
<dbReference type="InterPro" id="IPR028259">
    <property type="entry name" value="AP2-like_int_N"/>
</dbReference>
<protein>
    <recommendedName>
        <fullName evidence="2">Integrase</fullName>
    </recommendedName>
</protein>
<dbReference type="Pfam" id="PF00589">
    <property type="entry name" value="Phage_integrase"/>
    <property type="match status" value="1"/>
</dbReference>
<name>A0AAE8BFX3_9CAUD</name>
<dbReference type="GO" id="GO:0003677">
    <property type="term" value="F:DNA binding"/>
    <property type="evidence" value="ECO:0007669"/>
    <property type="project" value="UniProtKB-KW"/>
</dbReference>
<evidence type="ECO:0000256" key="7">
    <source>
        <dbReference type="ARBA" id="ARBA00023172"/>
    </source>
</evidence>
<evidence type="ECO:0000256" key="2">
    <source>
        <dbReference type="ARBA" id="ARBA00016082"/>
    </source>
</evidence>
<dbReference type="PANTHER" id="PTHR30349">
    <property type="entry name" value="PHAGE INTEGRASE-RELATED"/>
    <property type="match status" value="1"/>
</dbReference>
<keyword evidence="7" id="KW-0233">DNA recombination</keyword>
<dbReference type="GO" id="GO:0006310">
    <property type="term" value="P:DNA recombination"/>
    <property type="evidence" value="ECO:0007669"/>
    <property type="project" value="UniProtKB-KW"/>
</dbReference>
<dbReference type="InterPro" id="IPR011010">
    <property type="entry name" value="DNA_brk_join_enz"/>
</dbReference>
<sequence>MAMIRQYQKKSGEKAWYFKTYLGIDPLTKKKKYTTKRGFKTQKEAKIALARLEMEIERNGIKQSSSITFQEIAVLWLENYKNTVKDSSYSRTNIIFNKHIFPHFGKIEIAKINTAYCQKIVNNWHTNGTSKQYPLFLNYMNKVFKFAINMGVTAENPTTNVIIPKNKETANPKDTKIKFYNKDQLQKFLECIHQQPQENNYITIRDYTLFRLLSFSGCRIGELLALTWDDLNLETGELQINKTVTKSDTYYVSSTPKTKKSNRIIILDRITLECLKKWRSEQKKFLFKLGFTQPSRIFTNDSNEFTINQSVTERYKIYQKKANLPNIGLHGFRHTHASLLYNAGADHKEVQERLGHANIKTTLDTYTHLTDDRKEVTTEKLANYIGF</sequence>
<proteinExistence type="inferred from homology"/>